<evidence type="ECO:0000313" key="2">
    <source>
        <dbReference type="EMBL" id="RXK82840.1"/>
    </source>
</evidence>
<evidence type="ECO:0000313" key="3">
    <source>
        <dbReference type="Proteomes" id="UP000290545"/>
    </source>
</evidence>
<comment type="caution">
    <text evidence="2">The sequence shown here is derived from an EMBL/GenBank/DDBJ whole genome shotgun (WGS) entry which is preliminary data.</text>
</comment>
<dbReference type="OrthoDB" id="667194at2"/>
<dbReference type="InterPro" id="IPR026444">
    <property type="entry name" value="Secre_tail"/>
</dbReference>
<dbReference type="Proteomes" id="UP000290545">
    <property type="component" value="Unassembled WGS sequence"/>
</dbReference>
<evidence type="ECO:0000259" key="1">
    <source>
        <dbReference type="Pfam" id="PF18962"/>
    </source>
</evidence>
<feature type="domain" description="Secretion system C-terminal sorting" evidence="1">
    <location>
        <begin position="51"/>
        <end position="116"/>
    </location>
</feature>
<accession>A0A4Q1D362</accession>
<reference evidence="2 3" key="1">
    <citation type="submission" date="2019-01" db="EMBL/GenBank/DDBJ databases">
        <title>Filimonas sp. strain TTM-71.</title>
        <authorList>
            <person name="Chen W.-M."/>
        </authorList>
    </citation>
    <scope>NUCLEOTIDE SEQUENCE [LARGE SCALE GENOMIC DNA]</scope>
    <source>
        <strain evidence="2 3">TTM-71</strain>
    </source>
</reference>
<gene>
    <name evidence="2" type="ORF">ESB13_11935</name>
</gene>
<dbReference type="NCBIfam" id="TIGR04183">
    <property type="entry name" value="Por_Secre_tail"/>
    <property type="match status" value="1"/>
</dbReference>
<dbReference type="PROSITE" id="PS51257">
    <property type="entry name" value="PROKAR_LIPOPROTEIN"/>
    <property type="match status" value="1"/>
</dbReference>
<keyword evidence="3" id="KW-1185">Reference proteome</keyword>
<dbReference type="EMBL" id="SDHZ01000002">
    <property type="protein sequence ID" value="RXK82840.1"/>
    <property type="molecule type" value="Genomic_DNA"/>
</dbReference>
<protein>
    <submittedName>
        <fullName evidence="2">T9SS type A sorting domain-containing protein</fullName>
    </submittedName>
</protein>
<name>A0A4Q1D362_9BACT</name>
<organism evidence="2 3">
    <name type="scientific">Filimonas effusa</name>
    <dbReference type="NCBI Taxonomy" id="2508721"/>
    <lineage>
        <taxon>Bacteria</taxon>
        <taxon>Pseudomonadati</taxon>
        <taxon>Bacteroidota</taxon>
        <taxon>Chitinophagia</taxon>
        <taxon>Chitinophagales</taxon>
        <taxon>Chitinophagaceae</taxon>
        <taxon>Filimonas</taxon>
    </lineage>
</organism>
<dbReference type="AlphaFoldDB" id="A0A4Q1D362"/>
<dbReference type="Pfam" id="PF18962">
    <property type="entry name" value="Por_Secre_tail"/>
    <property type="match status" value="1"/>
</dbReference>
<dbReference type="RefSeq" id="WP_129003564.1">
    <property type="nucleotide sequence ID" value="NZ_SDHZ01000002.1"/>
</dbReference>
<proteinExistence type="predicted"/>
<sequence>MRRALHAYFIQKTVKKTPLLLLIGVLLLACTSFYAASSEEPFLSPKLVKYYPNPAISYINFEFPGEIDKNYSLVIFSFVGKKMTETAIENNKIVVPLAGYYRGLYVFQLKDKAGRIIETGRFQVIQ</sequence>